<proteinExistence type="predicted"/>
<organism evidence="4 5">
    <name type="scientific">Vigna radiata var. radiata</name>
    <name type="common">Mung bean</name>
    <name type="synonym">Phaseolus aureus</name>
    <dbReference type="NCBI Taxonomy" id="3916"/>
    <lineage>
        <taxon>Eukaryota</taxon>
        <taxon>Viridiplantae</taxon>
        <taxon>Streptophyta</taxon>
        <taxon>Embryophyta</taxon>
        <taxon>Tracheophyta</taxon>
        <taxon>Spermatophyta</taxon>
        <taxon>Magnoliopsida</taxon>
        <taxon>eudicotyledons</taxon>
        <taxon>Gunneridae</taxon>
        <taxon>Pentapetalae</taxon>
        <taxon>rosids</taxon>
        <taxon>fabids</taxon>
        <taxon>Fabales</taxon>
        <taxon>Fabaceae</taxon>
        <taxon>Papilionoideae</taxon>
        <taxon>50 kb inversion clade</taxon>
        <taxon>NPAAA clade</taxon>
        <taxon>indigoferoid/millettioid clade</taxon>
        <taxon>Phaseoleae</taxon>
        <taxon>Vigna</taxon>
    </lineage>
</organism>
<dbReference type="PANTHER" id="PTHR42648:SF18">
    <property type="entry name" value="RETROTRANSPOSON, UNCLASSIFIED-LIKE PROTEIN"/>
    <property type="match status" value="1"/>
</dbReference>
<dbReference type="Pfam" id="PF13976">
    <property type="entry name" value="gag_pre-integrs"/>
    <property type="match status" value="1"/>
</dbReference>
<dbReference type="InterPro" id="IPR039537">
    <property type="entry name" value="Retrotran_Ty1/copia-like"/>
</dbReference>
<evidence type="ECO:0000259" key="3">
    <source>
        <dbReference type="Pfam" id="PF22936"/>
    </source>
</evidence>
<dbReference type="InterPro" id="IPR054722">
    <property type="entry name" value="PolX-like_BBD"/>
</dbReference>
<dbReference type="GeneID" id="106778746"/>
<dbReference type="OrthoDB" id="2015125at2759"/>
<keyword evidence="1" id="KW-0645">Protease</keyword>
<keyword evidence="4" id="KW-1185">Reference proteome</keyword>
<evidence type="ECO:0000313" key="5">
    <source>
        <dbReference type="RefSeq" id="XP_014522216.1"/>
    </source>
</evidence>
<gene>
    <name evidence="5" type="primary">LOC106778746</name>
</gene>
<dbReference type="InterPro" id="IPR025724">
    <property type="entry name" value="GAG-pre-integrase_dom"/>
</dbReference>
<evidence type="ECO:0000256" key="1">
    <source>
        <dbReference type="ARBA" id="ARBA00022670"/>
    </source>
</evidence>
<feature type="domain" description="GAG-pre-integrase" evidence="2">
    <location>
        <begin position="149"/>
        <end position="209"/>
    </location>
</feature>
<dbReference type="Pfam" id="PF22936">
    <property type="entry name" value="Pol_BBD"/>
    <property type="match status" value="1"/>
</dbReference>
<feature type="domain" description="Retrovirus-related Pol polyprotein from transposon TNT 1-94-like beta-barrel" evidence="3">
    <location>
        <begin position="33"/>
        <end position="113"/>
    </location>
</feature>
<evidence type="ECO:0000259" key="2">
    <source>
        <dbReference type="Pfam" id="PF13976"/>
    </source>
</evidence>
<name>A0A1S3VV01_VIGRR</name>
<sequence>MANRTFNEDRCHAKTVHVSMANETDHVEDEDCWYLDTACSNHMTGRRDWLLDLDPKVKSRVRFADNSVIMAGGAGKILIKQKDGRSAYMNNVLYVPNMKSNLLSLGQLLEKDYMMKMHQKHMEVFDEMQRLVLKAPLAKNRTFKVRLDVVAVQCLTAIDLKEEAWLWHYRFSHLNFRSLSLLKSKNLVKGVPTIQKPDRVCEGCVVGKQTRTEFKKTTFKRAKQPLVVVYSDVC</sequence>
<dbReference type="STRING" id="3916.A0A1S3VV01"/>
<dbReference type="GO" id="GO:0008233">
    <property type="term" value="F:peptidase activity"/>
    <property type="evidence" value="ECO:0007669"/>
    <property type="project" value="UniProtKB-KW"/>
</dbReference>
<reference evidence="5" key="1">
    <citation type="submission" date="2025-08" db="UniProtKB">
        <authorList>
            <consortium name="RefSeq"/>
        </authorList>
    </citation>
    <scope>IDENTIFICATION</scope>
    <source>
        <tissue evidence="5">Leaf</tissue>
    </source>
</reference>
<dbReference type="GO" id="GO:0006508">
    <property type="term" value="P:proteolysis"/>
    <property type="evidence" value="ECO:0007669"/>
    <property type="project" value="UniProtKB-KW"/>
</dbReference>
<dbReference type="Proteomes" id="UP000087766">
    <property type="component" value="Unplaced"/>
</dbReference>
<accession>A0A1S3VV01</accession>
<dbReference type="RefSeq" id="XP_014522216.1">
    <property type="nucleotide sequence ID" value="XM_014666730.1"/>
</dbReference>
<keyword evidence="1" id="KW-0378">Hydrolase</keyword>
<evidence type="ECO:0000313" key="4">
    <source>
        <dbReference type="Proteomes" id="UP000087766"/>
    </source>
</evidence>
<protein>
    <submittedName>
        <fullName evidence="5">Uncharacterized protein LOC106778746</fullName>
    </submittedName>
</protein>
<dbReference type="KEGG" id="vra:106778746"/>
<dbReference type="PANTHER" id="PTHR42648">
    <property type="entry name" value="TRANSPOSASE, PUTATIVE-RELATED"/>
    <property type="match status" value="1"/>
</dbReference>
<dbReference type="AlphaFoldDB" id="A0A1S3VV01"/>